<dbReference type="Proteomes" id="UP000033649">
    <property type="component" value="Unassembled WGS sequence"/>
</dbReference>
<dbReference type="InterPro" id="IPR027417">
    <property type="entry name" value="P-loop_NTPase"/>
</dbReference>
<dbReference type="InterPro" id="IPR002197">
    <property type="entry name" value="HTH_Fis"/>
</dbReference>
<sequence>MADKPLIAIVEDDPVLGRSLRQRFLLEGFRVSWFTTIAEARGALSGHAADLVLSDIRLPDGNGGALMAELFDAYGVVPTLFMTAFADLEDAVRLIKRGARDYVEKPFDIDALVDKVRFILGESLREDTDPFASFGLSPATLDIRRTLDRVADLDVPVLIQGETGTGKDVAARYLHASGARASKPFVALNCASIPESLFDDALFGHEKGAFTGAVARQPGLVEQAGDGTLFLDEVAEIGPVLQAKLLRLIEMREFRRLGGTETLTTPARFVFATNADLPKAVAQGAFREDLFFRINVVTLDMPPLRSRPAEIEPLVRYQLNKTARRMGRTVPELDADVLALALSDKWRGNVRELVNRVERAVALGEEGRVRMRDFWPDRIAHAVENLAPPESDLSLSLVRERAEASHIRAVLQQAGGRVQDAARLMGVSRTTLWEKMRRYGIESADDGK</sequence>
<dbReference type="SUPFAM" id="SSF46689">
    <property type="entry name" value="Homeodomain-like"/>
    <property type="match status" value="1"/>
</dbReference>
<dbReference type="SMART" id="SM00382">
    <property type="entry name" value="AAA"/>
    <property type="match status" value="1"/>
</dbReference>
<dbReference type="SUPFAM" id="SSF52172">
    <property type="entry name" value="CheY-like"/>
    <property type="match status" value="1"/>
</dbReference>
<dbReference type="InterPro" id="IPR058031">
    <property type="entry name" value="AAA_lid_NorR"/>
</dbReference>
<dbReference type="FunFam" id="3.40.50.300:FF:000006">
    <property type="entry name" value="DNA-binding transcriptional regulator NtrC"/>
    <property type="match status" value="1"/>
</dbReference>
<evidence type="ECO:0000256" key="2">
    <source>
        <dbReference type="ARBA" id="ARBA00022840"/>
    </source>
</evidence>
<dbReference type="InterPro" id="IPR002078">
    <property type="entry name" value="Sigma_54_int"/>
</dbReference>
<dbReference type="PROSITE" id="PS50045">
    <property type="entry name" value="SIGMA54_INTERACT_4"/>
    <property type="match status" value="1"/>
</dbReference>
<protein>
    <recommendedName>
        <fullName evidence="12">Fis family transcriptional regulator</fullName>
    </recommendedName>
</protein>
<dbReference type="Gene3D" id="3.40.50.300">
    <property type="entry name" value="P-loop containing nucleotide triphosphate hydrolases"/>
    <property type="match status" value="1"/>
</dbReference>
<keyword evidence="2" id="KW-0067">ATP-binding</keyword>
<organism evidence="10 11">
    <name type="scientific">Devosia chinhatensis</name>
    <dbReference type="NCBI Taxonomy" id="429727"/>
    <lineage>
        <taxon>Bacteria</taxon>
        <taxon>Pseudomonadati</taxon>
        <taxon>Pseudomonadota</taxon>
        <taxon>Alphaproteobacteria</taxon>
        <taxon>Hyphomicrobiales</taxon>
        <taxon>Devosiaceae</taxon>
        <taxon>Devosia</taxon>
    </lineage>
</organism>
<evidence type="ECO:0000256" key="7">
    <source>
        <dbReference type="PROSITE-ProRule" id="PRU00169"/>
    </source>
</evidence>
<dbReference type="GO" id="GO:0006355">
    <property type="term" value="P:regulation of DNA-templated transcription"/>
    <property type="evidence" value="ECO:0007669"/>
    <property type="project" value="InterPro"/>
</dbReference>
<dbReference type="Pfam" id="PF25601">
    <property type="entry name" value="AAA_lid_14"/>
    <property type="match status" value="1"/>
</dbReference>
<keyword evidence="3" id="KW-0902">Two-component regulatory system</keyword>
<evidence type="ECO:0000256" key="3">
    <source>
        <dbReference type="ARBA" id="ARBA00023012"/>
    </source>
</evidence>
<evidence type="ECO:0000313" key="10">
    <source>
        <dbReference type="EMBL" id="KKB08137.1"/>
    </source>
</evidence>
<evidence type="ECO:0000259" key="8">
    <source>
        <dbReference type="PROSITE" id="PS50045"/>
    </source>
</evidence>
<dbReference type="PANTHER" id="PTHR32071">
    <property type="entry name" value="TRANSCRIPTIONAL REGULATORY PROTEIN"/>
    <property type="match status" value="1"/>
</dbReference>
<dbReference type="Pfam" id="PF00072">
    <property type="entry name" value="Response_reg"/>
    <property type="match status" value="1"/>
</dbReference>
<dbReference type="Gene3D" id="1.10.10.60">
    <property type="entry name" value="Homeodomain-like"/>
    <property type="match status" value="1"/>
</dbReference>
<dbReference type="OrthoDB" id="9802388at2"/>
<evidence type="ECO:0000259" key="9">
    <source>
        <dbReference type="PROSITE" id="PS50110"/>
    </source>
</evidence>
<dbReference type="InterPro" id="IPR003593">
    <property type="entry name" value="AAA+_ATPase"/>
</dbReference>
<feature type="domain" description="Response regulatory" evidence="9">
    <location>
        <begin position="6"/>
        <end position="120"/>
    </location>
</feature>
<evidence type="ECO:0000256" key="6">
    <source>
        <dbReference type="ARBA" id="ARBA00023163"/>
    </source>
</evidence>
<accession>A0A0F5FIV9</accession>
<evidence type="ECO:0000256" key="5">
    <source>
        <dbReference type="ARBA" id="ARBA00023159"/>
    </source>
</evidence>
<dbReference type="STRING" id="429727.VE26_16390"/>
<dbReference type="InterPro" id="IPR009057">
    <property type="entry name" value="Homeodomain-like_sf"/>
</dbReference>
<dbReference type="AlphaFoldDB" id="A0A0F5FIV9"/>
<dbReference type="SMART" id="SM00448">
    <property type="entry name" value="REC"/>
    <property type="match status" value="1"/>
</dbReference>
<keyword evidence="5" id="KW-0010">Activator</keyword>
<evidence type="ECO:0000256" key="4">
    <source>
        <dbReference type="ARBA" id="ARBA00023015"/>
    </source>
</evidence>
<dbReference type="PATRIC" id="fig|429727.3.peg.3356"/>
<feature type="modified residue" description="4-aspartylphosphate" evidence="7">
    <location>
        <position position="55"/>
    </location>
</feature>
<dbReference type="Gene3D" id="1.10.8.60">
    <property type="match status" value="1"/>
</dbReference>
<keyword evidence="6" id="KW-0804">Transcription</keyword>
<reference evidence="10 11" key="1">
    <citation type="submission" date="2015-03" db="EMBL/GenBank/DDBJ databases">
        <authorList>
            <person name="Hassan Y."/>
            <person name="Lepp D."/>
            <person name="Li X.-Z."/>
            <person name="Zhou T."/>
        </authorList>
    </citation>
    <scope>NUCLEOTIDE SEQUENCE [LARGE SCALE GENOMIC DNA]</scope>
    <source>
        <strain evidence="10 11">IPL18</strain>
    </source>
</reference>
<dbReference type="PROSITE" id="PS50110">
    <property type="entry name" value="RESPONSE_REGULATORY"/>
    <property type="match status" value="1"/>
</dbReference>
<dbReference type="PRINTS" id="PR01590">
    <property type="entry name" value="HTHFIS"/>
</dbReference>
<evidence type="ECO:0008006" key="12">
    <source>
        <dbReference type="Google" id="ProtNLM"/>
    </source>
</evidence>
<proteinExistence type="predicted"/>
<dbReference type="CDD" id="cd00009">
    <property type="entry name" value="AAA"/>
    <property type="match status" value="1"/>
</dbReference>
<name>A0A0F5FIV9_9HYPH</name>
<dbReference type="Pfam" id="PF00158">
    <property type="entry name" value="Sigma54_activat"/>
    <property type="match status" value="1"/>
</dbReference>
<dbReference type="SUPFAM" id="SSF52540">
    <property type="entry name" value="P-loop containing nucleoside triphosphate hydrolases"/>
    <property type="match status" value="1"/>
</dbReference>
<feature type="domain" description="Sigma-54 factor interaction" evidence="8">
    <location>
        <begin position="133"/>
        <end position="362"/>
    </location>
</feature>
<gene>
    <name evidence="10" type="ORF">VE26_16390</name>
</gene>
<keyword evidence="4" id="KW-0805">Transcription regulation</keyword>
<dbReference type="RefSeq" id="WP_046106167.1">
    <property type="nucleotide sequence ID" value="NZ_JZEY01000061.1"/>
</dbReference>
<keyword evidence="7" id="KW-0597">Phosphoprotein</keyword>
<dbReference type="GO" id="GO:0043565">
    <property type="term" value="F:sequence-specific DNA binding"/>
    <property type="evidence" value="ECO:0007669"/>
    <property type="project" value="InterPro"/>
</dbReference>
<keyword evidence="11" id="KW-1185">Reference proteome</keyword>
<dbReference type="PANTHER" id="PTHR32071:SF57">
    <property type="entry name" value="C4-DICARBOXYLATE TRANSPORT TRANSCRIPTIONAL REGULATORY PROTEIN DCTD"/>
    <property type="match status" value="1"/>
</dbReference>
<dbReference type="GO" id="GO:0000160">
    <property type="term" value="P:phosphorelay signal transduction system"/>
    <property type="evidence" value="ECO:0007669"/>
    <property type="project" value="UniProtKB-KW"/>
</dbReference>
<evidence type="ECO:0000313" key="11">
    <source>
        <dbReference type="Proteomes" id="UP000033649"/>
    </source>
</evidence>
<dbReference type="Pfam" id="PF02954">
    <property type="entry name" value="HTH_8"/>
    <property type="match status" value="1"/>
</dbReference>
<dbReference type="GO" id="GO:0005524">
    <property type="term" value="F:ATP binding"/>
    <property type="evidence" value="ECO:0007669"/>
    <property type="project" value="UniProtKB-KW"/>
</dbReference>
<evidence type="ECO:0000256" key="1">
    <source>
        <dbReference type="ARBA" id="ARBA00022741"/>
    </source>
</evidence>
<dbReference type="InterPro" id="IPR001789">
    <property type="entry name" value="Sig_transdc_resp-reg_receiver"/>
</dbReference>
<dbReference type="InterPro" id="IPR011006">
    <property type="entry name" value="CheY-like_superfamily"/>
</dbReference>
<comment type="caution">
    <text evidence="10">The sequence shown here is derived from an EMBL/GenBank/DDBJ whole genome shotgun (WGS) entry which is preliminary data.</text>
</comment>
<dbReference type="EMBL" id="JZEY01000061">
    <property type="protein sequence ID" value="KKB08137.1"/>
    <property type="molecule type" value="Genomic_DNA"/>
</dbReference>
<keyword evidence="1" id="KW-0547">Nucleotide-binding</keyword>
<dbReference type="Gene3D" id="3.40.50.2300">
    <property type="match status" value="1"/>
</dbReference>